<protein>
    <submittedName>
        <fullName evidence="1">Uncharacterized protein</fullName>
    </submittedName>
</protein>
<name>A0A4Y2QFS4_ARAVE</name>
<evidence type="ECO:0000313" key="1">
    <source>
        <dbReference type="EMBL" id="GBN61940.1"/>
    </source>
</evidence>
<evidence type="ECO:0000313" key="2">
    <source>
        <dbReference type="Proteomes" id="UP000499080"/>
    </source>
</evidence>
<dbReference type="EMBL" id="BGPR01138351">
    <property type="protein sequence ID" value="GBN61940.1"/>
    <property type="molecule type" value="Genomic_DNA"/>
</dbReference>
<dbReference type="Proteomes" id="UP000499080">
    <property type="component" value="Unassembled WGS sequence"/>
</dbReference>
<accession>A0A4Y2QFS4</accession>
<dbReference type="AlphaFoldDB" id="A0A4Y2QFS4"/>
<proteinExistence type="predicted"/>
<gene>
    <name evidence="1" type="ORF">AVEN_156058_1</name>
</gene>
<keyword evidence="2" id="KW-1185">Reference proteome</keyword>
<sequence>MTPSVFTVASEANPLLGVGELQRARGRAPYSNIDFSQEFNLFSHDGISRYCIYDKKKPSITTLDIYCGEETQSAFRVVPPGAWKYLEGFLRFSFN</sequence>
<organism evidence="1 2">
    <name type="scientific">Araneus ventricosus</name>
    <name type="common">Orbweaver spider</name>
    <name type="synonym">Epeira ventricosa</name>
    <dbReference type="NCBI Taxonomy" id="182803"/>
    <lineage>
        <taxon>Eukaryota</taxon>
        <taxon>Metazoa</taxon>
        <taxon>Ecdysozoa</taxon>
        <taxon>Arthropoda</taxon>
        <taxon>Chelicerata</taxon>
        <taxon>Arachnida</taxon>
        <taxon>Araneae</taxon>
        <taxon>Araneomorphae</taxon>
        <taxon>Entelegynae</taxon>
        <taxon>Araneoidea</taxon>
        <taxon>Araneidae</taxon>
        <taxon>Araneus</taxon>
    </lineage>
</organism>
<comment type="caution">
    <text evidence="1">The sequence shown here is derived from an EMBL/GenBank/DDBJ whole genome shotgun (WGS) entry which is preliminary data.</text>
</comment>
<reference evidence="1 2" key="1">
    <citation type="journal article" date="2019" name="Sci. Rep.">
        <title>Orb-weaving spider Araneus ventricosus genome elucidates the spidroin gene catalogue.</title>
        <authorList>
            <person name="Kono N."/>
            <person name="Nakamura H."/>
            <person name="Ohtoshi R."/>
            <person name="Moran D.A.P."/>
            <person name="Shinohara A."/>
            <person name="Yoshida Y."/>
            <person name="Fujiwara M."/>
            <person name="Mori M."/>
            <person name="Tomita M."/>
            <person name="Arakawa K."/>
        </authorList>
    </citation>
    <scope>NUCLEOTIDE SEQUENCE [LARGE SCALE GENOMIC DNA]</scope>
</reference>